<dbReference type="GO" id="GO:0016020">
    <property type="term" value="C:membrane"/>
    <property type="evidence" value="ECO:0007669"/>
    <property type="project" value="UniProtKB-SubCell"/>
</dbReference>
<accession>A0A4P6ZLB6</accession>
<feature type="transmembrane region" description="Helical" evidence="5">
    <location>
        <begin position="368"/>
        <end position="388"/>
    </location>
</feature>
<organism evidence="6 7">
    <name type="scientific">Acetilactobacillus jinshanensis</name>
    <dbReference type="NCBI Taxonomy" id="1720083"/>
    <lineage>
        <taxon>Bacteria</taxon>
        <taxon>Bacillati</taxon>
        <taxon>Bacillota</taxon>
        <taxon>Bacilli</taxon>
        <taxon>Lactobacillales</taxon>
        <taxon>Lactobacillaceae</taxon>
        <taxon>Acetilactobacillus</taxon>
    </lineage>
</organism>
<comment type="subcellular location">
    <subcellularLocation>
        <location evidence="1">Membrane</location>
        <topology evidence="1">Multi-pass membrane protein</topology>
    </subcellularLocation>
</comment>
<feature type="transmembrane region" description="Helical" evidence="5">
    <location>
        <begin position="165"/>
        <end position="184"/>
    </location>
</feature>
<keyword evidence="3 5" id="KW-1133">Transmembrane helix</keyword>
<dbReference type="EMBL" id="CP034726">
    <property type="protein sequence ID" value="QBP18596.1"/>
    <property type="molecule type" value="Genomic_DNA"/>
</dbReference>
<feature type="transmembrane region" description="Helical" evidence="5">
    <location>
        <begin position="82"/>
        <end position="110"/>
    </location>
</feature>
<dbReference type="InterPro" id="IPR052962">
    <property type="entry name" value="AA_Transporter_AGT"/>
</dbReference>
<dbReference type="OrthoDB" id="9804700at2"/>
<feature type="transmembrane region" description="Helical" evidence="5">
    <location>
        <begin position="130"/>
        <end position="153"/>
    </location>
</feature>
<keyword evidence="7" id="KW-1185">Reference proteome</keyword>
<evidence type="ECO:0000313" key="7">
    <source>
        <dbReference type="Proteomes" id="UP000294321"/>
    </source>
</evidence>
<dbReference type="PANTHER" id="PTHR47547">
    <property type="match status" value="1"/>
</dbReference>
<feature type="transmembrane region" description="Helical" evidence="5">
    <location>
        <begin position="196"/>
        <end position="220"/>
    </location>
</feature>
<evidence type="ECO:0000256" key="2">
    <source>
        <dbReference type="ARBA" id="ARBA00022692"/>
    </source>
</evidence>
<feature type="transmembrane region" description="Helical" evidence="5">
    <location>
        <begin position="342"/>
        <end position="362"/>
    </location>
</feature>
<feature type="transmembrane region" description="Helical" evidence="5">
    <location>
        <begin position="462"/>
        <end position="483"/>
    </location>
</feature>
<dbReference type="AlphaFoldDB" id="A0A4P6ZLB6"/>
<feature type="transmembrane region" description="Helical" evidence="5">
    <location>
        <begin position="39"/>
        <end position="61"/>
    </location>
</feature>
<protein>
    <submittedName>
        <fullName evidence="6">APC family permease</fullName>
    </submittedName>
</protein>
<keyword evidence="4 5" id="KW-0472">Membrane</keyword>
<feature type="transmembrane region" description="Helical" evidence="5">
    <location>
        <begin position="495"/>
        <end position="515"/>
    </location>
</feature>
<dbReference type="PANTHER" id="PTHR47547:SF1">
    <property type="entry name" value="ASPARTATE-PROTON SYMPORTER"/>
    <property type="match status" value="1"/>
</dbReference>
<dbReference type="RefSeq" id="WP_133442154.1">
    <property type="nucleotide sequence ID" value="NZ_CP034726.1"/>
</dbReference>
<dbReference type="InterPro" id="IPR002293">
    <property type="entry name" value="AA/rel_permease1"/>
</dbReference>
<evidence type="ECO:0000313" key="6">
    <source>
        <dbReference type="EMBL" id="QBP18596.1"/>
    </source>
</evidence>
<dbReference type="KEGG" id="lji:ELX58_05510"/>
<evidence type="ECO:0000256" key="5">
    <source>
        <dbReference type="SAM" id="Phobius"/>
    </source>
</evidence>
<evidence type="ECO:0000256" key="3">
    <source>
        <dbReference type="ARBA" id="ARBA00022989"/>
    </source>
</evidence>
<dbReference type="PIRSF" id="PIRSF006060">
    <property type="entry name" value="AA_transporter"/>
    <property type="match status" value="1"/>
</dbReference>
<evidence type="ECO:0000256" key="1">
    <source>
        <dbReference type="ARBA" id="ARBA00004141"/>
    </source>
</evidence>
<dbReference type="Pfam" id="PF13520">
    <property type="entry name" value="AA_permease_2"/>
    <property type="match status" value="1"/>
</dbReference>
<feature type="transmembrane region" description="Helical" evidence="5">
    <location>
        <begin position="432"/>
        <end position="450"/>
    </location>
</feature>
<feature type="transmembrane region" description="Helical" evidence="5">
    <location>
        <begin position="408"/>
        <end position="426"/>
    </location>
</feature>
<dbReference type="GO" id="GO:0022857">
    <property type="term" value="F:transmembrane transporter activity"/>
    <property type="evidence" value="ECO:0007669"/>
    <property type="project" value="InterPro"/>
</dbReference>
<reference evidence="7" key="1">
    <citation type="submission" date="2018-12" db="EMBL/GenBank/DDBJ databases">
        <title>A new species of lactobacillus.</title>
        <authorList>
            <person name="Jian Y."/>
            <person name="Xin L."/>
            <person name="Hong Z.J."/>
            <person name="Ming L.Z."/>
            <person name="Hong X.Z."/>
        </authorList>
    </citation>
    <scope>NUCLEOTIDE SEQUENCE [LARGE SCALE GENOMIC DNA]</scope>
    <source>
        <strain evidence="7">HSLZ-75</strain>
    </source>
</reference>
<gene>
    <name evidence="6" type="ORF">ELX58_05510</name>
</gene>
<feature type="transmembrane region" description="Helical" evidence="5">
    <location>
        <begin position="7"/>
        <end position="27"/>
    </location>
</feature>
<dbReference type="Proteomes" id="UP000294321">
    <property type="component" value="Chromosome"/>
</dbReference>
<feature type="transmembrane region" description="Helical" evidence="5">
    <location>
        <begin position="241"/>
        <end position="262"/>
    </location>
</feature>
<evidence type="ECO:0000256" key="4">
    <source>
        <dbReference type="ARBA" id="ARBA00023136"/>
    </source>
</evidence>
<proteinExistence type="predicted"/>
<sequence>MQTSHKLSLFSIVMLGLSSIIGSGWLFGSWEASKVAGPASILSWIIGAIVVGIIAFNYIELGTMFPETGGMSRYAQYTHGSLLGFISAWANWVSLVTLIPIEAVAAVQYMSSWPWRWARWTSGFIIDGKISNQGLLVVFLFILVFTLINYWSIDLLARFTSFISIFKMVIPILTVVLILMSGFHPGNEIGQQIGGFMPYGSAAIFTATTSAGIIFSYNAFQVVINMGHEIQNPKRNIPLGIIISLAISIVIYVALQFTFIGAVPPRMLARVGWHGINMQSPFADLAMILGLYWLNVFLYIDAFVSPFGTGVSFVAQTSRALAAMAKNRHVPKILGRINSKWHIPRVAMIVDLFLSMGLVSLFRSWNALASAIATSALISYLTGPVAVVTLRKIAPHFKRPIKLWHAKFLAPLTFVLTSLAVYWAMWPTTIEVIGLILLGLPFYIYFEWRNHWVHTMDEVRSSLWLIGYLLFMSVISKLGSFHFGGINWIPYPFDFLIIIVASLIFYYWGISSYLITDDLKIAKRINQKID</sequence>
<name>A0A4P6ZLB6_9LACO</name>
<keyword evidence="2 5" id="KW-0812">Transmembrane</keyword>
<dbReference type="Gene3D" id="1.20.1740.10">
    <property type="entry name" value="Amino acid/polyamine transporter I"/>
    <property type="match status" value="1"/>
</dbReference>